<dbReference type="Proteomes" id="UP001609821">
    <property type="component" value="Unassembled WGS sequence"/>
</dbReference>
<reference evidence="1 2" key="1">
    <citation type="submission" date="2024-10" db="EMBL/GenBank/DDBJ databases">
        <title>Aeromonas and Pseudomonas from the Cagarras Archipelago, Rio de Janeiro, Brazil.</title>
        <authorList>
            <person name="Canellas A.L.B."/>
            <person name="Laport M.S."/>
        </authorList>
    </citation>
    <scope>NUCLEOTIDE SEQUENCE [LARGE SCALE GENOMIC DNA]</scope>
    <source>
        <strain evidence="1 2">CPF-4</strain>
    </source>
</reference>
<dbReference type="EMBL" id="JBINXB010000048">
    <property type="protein sequence ID" value="MFH6568642.1"/>
    <property type="molecule type" value="Genomic_DNA"/>
</dbReference>
<evidence type="ECO:0008006" key="3">
    <source>
        <dbReference type="Google" id="ProtNLM"/>
    </source>
</evidence>
<sequence length="109" mass="12210">MPTRSLRILIADADPAQALKIEKALNILGYYRIAPLYNAEALVGLKVADTNEYDVLLISQDMAGGDIADEVEYRNENSHFRHVLMYADVDKFVSQLPRLMPMLDSSAQP</sequence>
<dbReference type="SUPFAM" id="SSF52172">
    <property type="entry name" value="CheY-like"/>
    <property type="match status" value="1"/>
</dbReference>
<protein>
    <recommendedName>
        <fullName evidence="3">Response regulatory domain-containing protein</fullName>
    </recommendedName>
</protein>
<dbReference type="InterPro" id="IPR011006">
    <property type="entry name" value="CheY-like_superfamily"/>
</dbReference>
<dbReference type="RefSeq" id="WP_395247587.1">
    <property type="nucleotide sequence ID" value="NZ_JBINXA010000001.1"/>
</dbReference>
<accession>A0ABW7M422</accession>
<keyword evidence="2" id="KW-1185">Reference proteome</keyword>
<name>A0ABW7M422_9PSED</name>
<organism evidence="1 2">
    <name type="scientific">Pseudomonas kulmbachensis</name>
    <dbReference type="NCBI Taxonomy" id="3043408"/>
    <lineage>
        <taxon>Bacteria</taxon>
        <taxon>Pseudomonadati</taxon>
        <taxon>Pseudomonadota</taxon>
        <taxon>Gammaproteobacteria</taxon>
        <taxon>Pseudomonadales</taxon>
        <taxon>Pseudomonadaceae</taxon>
        <taxon>Pseudomonas</taxon>
    </lineage>
</organism>
<proteinExistence type="predicted"/>
<gene>
    <name evidence="1" type="ORF">ACHMWK_22050</name>
</gene>
<evidence type="ECO:0000313" key="2">
    <source>
        <dbReference type="Proteomes" id="UP001609821"/>
    </source>
</evidence>
<comment type="caution">
    <text evidence="1">The sequence shown here is derived from an EMBL/GenBank/DDBJ whole genome shotgun (WGS) entry which is preliminary data.</text>
</comment>
<evidence type="ECO:0000313" key="1">
    <source>
        <dbReference type="EMBL" id="MFH6568642.1"/>
    </source>
</evidence>